<dbReference type="Pfam" id="PF13086">
    <property type="entry name" value="AAA_11"/>
    <property type="match status" value="1"/>
</dbReference>
<proteinExistence type="predicted"/>
<dbReference type="Proteomes" id="UP000886523">
    <property type="component" value="Unassembled WGS sequence"/>
</dbReference>
<dbReference type="InterPro" id="IPR041679">
    <property type="entry name" value="DNA2/NAM7-like_C"/>
</dbReference>
<evidence type="ECO:0000259" key="2">
    <source>
        <dbReference type="Pfam" id="PF13087"/>
    </source>
</evidence>
<dbReference type="InterPro" id="IPR027417">
    <property type="entry name" value="P-loop_NTPase"/>
</dbReference>
<name>A0A9P6B9G3_9AGAM</name>
<evidence type="ECO:0008006" key="5">
    <source>
        <dbReference type="Google" id="ProtNLM"/>
    </source>
</evidence>
<dbReference type="OrthoDB" id="6513042at2759"/>
<evidence type="ECO:0000313" key="3">
    <source>
        <dbReference type="EMBL" id="KAF9519375.1"/>
    </source>
</evidence>
<dbReference type="GO" id="GO:0004386">
    <property type="term" value="F:helicase activity"/>
    <property type="evidence" value="ECO:0007669"/>
    <property type="project" value="InterPro"/>
</dbReference>
<accession>A0A9P6B9G3</accession>
<dbReference type="CDD" id="cd18808">
    <property type="entry name" value="SF1_C_Upf1"/>
    <property type="match status" value="1"/>
</dbReference>
<dbReference type="Gene3D" id="3.40.50.300">
    <property type="entry name" value="P-loop containing nucleotide triphosphate hydrolases"/>
    <property type="match status" value="2"/>
</dbReference>
<reference evidence="3" key="1">
    <citation type="journal article" date="2020" name="Nat. Commun.">
        <title>Large-scale genome sequencing of mycorrhizal fungi provides insights into the early evolution of symbiotic traits.</title>
        <authorList>
            <person name="Miyauchi S."/>
            <person name="Kiss E."/>
            <person name="Kuo A."/>
            <person name="Drula E."/>
            <person name="Kohler A."/>
            <person name="Sanchez-Garcia M."/>
            <person name="Morin E."/>
            <person name="Andreopoulos B."/>
            <person name="Barry K.W."/>
            <person name="Bonito G."/>
            <person name="Buee M."/>
            <person name="Carver A."/>
            <person name="Chen C."/>
            <person name="Cichocki N."/>
            <person name="Clum A."/>
            <person name="Culley D."/>
            <person name="Crous P.W."/>
            <person name="Fauchery L."/>
            <person name="Girlanda M."/>
            <person name="Hayes R.D."/>
            <person name="Keri Z."/>
            <person name="LaButti K."/>
            <person name="Lipzen A."/>
            <person name="Lombard V."/>
            <person name="Magnuson J."/>
            <person name="Maillard F."/>
            <person name="Murat C."/>
            <person name="Nolan M."/>
            <person name="Ohm R.A."/>
            <person name="Pangilinan J."/>
            <person name="Pereira M.F."/>
            <person name="Perotto S."/>
            <person name="Peter M."/>
            <person name="Pfister S."/>
            <person name="Riley R."/>
            <person name="Sitrit Y."/>
            <person name="Stielow J.B."/>
            <person name="Szollosi G."/>
            <person name="Zifcakova L."/>
            <person name="Stursova M."/>
            <person name="Spatafora J.W."/>
            <person name="Tedersoo L."/>
            <person name="Vaario L.M."/>
            <person name="Yamada A."/>
            <person name="Yan M."/>
            <person name="Wang P."/>
            <person name="Xu J."/>
            <person name="Bruns T."/>
            <person name="Baldrian P."/>
            <person name="Vilgalys R."/>
            <person name="Dunand C."/>
            <person name="Henrissat B."/>
            <person name="Grigoriev I.V."/>
            <person name="Hibbett D."/>
            <person name="Nagy L.G."/>
            <person name="Martin F.M."/>
        </authorList>
    </citation>
    <scope>NUCLEOTIDE SEQUENCE</scope>
    <source>
        <strain evidence="3">UP504</strain>
    </source>
</reference>
<dbReference type="InterPro" id="IPR047187">
    <property type="entry name" value="SF1_C_Upf1"/>
</dbReference>
<dbReference type="PANTHER" id="PTHR10887:SF495">
    <property type="entry name" value="HELICASE SENATAXIN ISOFORM X1-RELATED"/>
    <property type="match status" value="1"/>
</dbReference>
<feature type="domain" description="DNA2/NAM7 helicase helicase" evidence="1">
    <location>
        <begin position="78"/>
        <end position="153"/>
    </location>
</feature>
<dbReference type="EMBL" id="MU128918">
    <property type="protein sequence ID" value="KAF9519375.1"/>
    <property type="molecule type" value="Genomic_DNA"/>
</dbReference>
<dbReference type="PANTHER" id="PTHR10887">
    <property type="entry name" value="DNA2/NAM7 HELICASE FAMILY"/>
    <property type="match status" value="1"/>
</dbReference>
<feature type="domain" description="DNA2/NAM7 helicase-like C-terminal" evidence="2">
    <location>
        <begin position="171"/>
        <end position="336"/>
    </location>
</feature>
<evidence type="ECO:0000313" key="4">
    <source>
        <dbReference type="Proteomes" id="UP000886523"/>
    </source>
</evidence>
<comment type="caution">
    <text evidence="3">The sequence shown here is derived from an EMBL/GenBank/DDBJ whole genome shotgun (WGS) entry which is preliminary data.</text>
</comment>
<evidence type="ECO:0000259" key="1">
    <source>
        <dbReference type="Pfam" id="PF13086"/>
    </source>
</evidence>
<dbReference type="InterPro" id="IPR045055">
    <property type="entry name" value="DNA2/NAM7-like"/>
</dbReference>
<keyword evidence="4" id="KW-1185">Reference proteome</keyword>
<dbReference type="AlphaFoldDB" id="A0A9P6B9G3"/>
<dbReference type="InterPro" id="IPR041677">
    <property type="entry name" value="DNA2/NAM7_AAA_11"/>
</dbReference>
<sequence length="397" mass="44504">MVQWLTAAAAGHRRGGIYLVSQSNVAVKNIAEKLDSVGFKNYRLIVSREYRHEWHDHLYNNIKGNVIDSSQLGRKPQDARKLFGTARVILCTLSMLSQPKLAECGLMDDLVPPETLIVDEASQIEISGYITPFLELKTLRRACFVGDDKQLGPHGEDNINGLQSIFEVEHMRNGASFLDTQYRMPVVIGRFISNAVYGGKLKTKHSITSSGCVKFIDVPDGEESYIDTSSINEKEIQAVVHCARQLGKQGKNYRILTGYDGQRNEIEKTLKEENLPWEEAVFNIDSFQGKCSIGNEVDFIIISVVRTIKPGFLVEDRRTNVMLSRCKVGMVIVANRSFLCDNVKASRTLVAKLAVELNSEWISWQDVAKGKQIFEPKVSPPVIGMPIRSSVTHTSWK</sequence>
<dbReference type="Pfam" id="PF13087">
    <property type="entry name" value="AAA_12"/>
    <property type="match status" value="1"/>
</dbReference>
<organism evidence="3 4">
    <name type="scientific">Hydnum rufescens UP504</name>
    <dbReference type="NCBI Taxonomy" id="1448309"/>
    <lineage>
        <taxon>Eukaryota</taxon>
        <taxon>Fungi</taxon>
        <taxon>Dikarya</taxon>
        <taxon>Basidiomycota</taxon>
        <taxon>Agaricomycotina</taxon>
        <taxon>Agaricomycetes</taxon>
        <taxon>Cantharellales</taxon>
        <taxon>Hydnaceae</taxon>
        <taxon>Hydnum</taxon>
    </lineage>
</organism>
<protein>
    <recommendedName>
        <fullName evidence="5">DNA2/NAM7 helicase-like C-terminal domain-containing protein</fullName>
    </recommendedName>
</protein>
<gene>
    <name evidence="3" type="ORF">BS47DRAFT_1288495</name>
</gene>
<dbReference type="SUPFAM" id="SSF52540">
    <property type="entry name" value="P-loop containing nucleoside triphosphate hydrolases"/>
    <property type="match status" value="1"/>
</dbReference>